<evidence type="ECO:0000313" key="1">
    <source>
        <dbReference type="EMBL" id="CAE0829841.1"/>
    </source>
</evidence>
<organism evidence="1">
    <name type="scientific">Eutreptiella gymnastica</name>
    <dbReference type="NCBI Taxonomy" id="73025"/>
    <lineage>
        <taxon>Eukaryota</taxon>
        <taxon>Discoba</taxon>
        <taxon>Euglenozoa</taxon>
        <taxon>Euglenida</taxon>
        <taxon>Spirocuta</taxon>
        <taxon>Euglenophyceae</taxon>
        <taxon>Eutreptiales</taxon>
        <taxon>Eutreptiaceae</taxon>
        <taxon>Eutreptiella</taxon>
    </lineage>
</organism>
<sequence>MMDGEHTPWDTVCAPSFALMLHTMLCLYFPFPLLLRPASCGCCLPLLCPKKKRRKHIGISALPTTQQRHDKRVVVGLVIGHPNLMRYVEESRWTSQLLRMQTCPGRCAILAFPPAGGKLSVVRLCNHKVLVFEEQNFAPRSTMPK</sequence>
<dbReference type="AlphaFoldDB" id="A0A7S4G9N0"/>
<reference evidence="1" key="1">
    <citation type="submission" date="2021-01" db="EMBL/GenBank/DDBJ databases">
        <authorList>
            <person name="Corre E."/>
            <person name="Pelletier E."/>
            <person name="Niang G."/>
            <person name="Scheremetjew M."/>
            <person name="Finn R."/>
            <person name="Kale V."/>
            <person name="Holt S."/>
            <person name="Cochrane G."/>
            <person name="Meng A."/>
            <person name="Brown T."/>
            <person name="Cohen L."/>
        </authorList>
    </citation>
    <scope>NUCLEOTIDE SEQUENCE</scope>
    <source>
        <strain evidence="1">CCMP1594</strain>
    </source>
</reference>
<name>A0A7S4G9N0_9EUGL</name>
<gene>
    <name evidence="1" type="ORF">EGYM00163_LOCUS41119</name>
</gene>
<accession>A0A7S4G9N0</accession>
<dbReference type="EMBL" id="HBJA01119511">
    <property type="protein sequence ID" value="CAE0829841.1"/>
    <property type="molecule type" value="Transcribed_RNA"/>
</dbReference>
<protein>
    <submittedName>
        <fullName evidence="1">Uncharacterized protein</fullName>
    </submittedName>
</protein>
<proteinExistence type="predicted"/>